<gene>
    <name evidence="1 3" type="ORF">BDZ99DRAFT_565605</name>
</gene>
<evidence type="ECO:0000313" key="1">
    <source>
        <dbReference type="EMBL" id="KAF2815649.1"/>
    </source>
</evidence>
<dbReference type="GeneID" id="54468387"/>
<protein>
    <submittedName>
        <fullName evidence="1 3">Uncharacterized protein</fullName>
    </submittedName>
</protein>
<dbReference type="EMBL" id="MU003693">
    <property type="protein sequence ID" value="KAF2815649.1"/>
    <property type="molecule type" value="Genomic_DNA"/>
</dbReference>
<proteinExistence type="predicted"/>
<name>A0A6A6Z4I3_9PEZI</name>
<reference evidence="1 3" key="1">
    <citation type="journal article" date="2020" name="Stud. Mycol.">
        <title>101 Dothideomycetes genomes: a test case for predicting lifestyles and emergence of pathogens.</title>
        <authorList>
            <person name="Haridas S."/>
            <person name="Albert R."/>
            <person name="Binder M."/>
            <person name="Bloem J."/>
            <person name="Labutti K."/>
            <person name="Salamov A."/>
            <person name="Andreopoulos B."/>
            <person name="Baker S."/>
            <person name="Barry K."/>
            <person name="Bills G."/>
            <person name="Bluhm B."/>
            <person name="Cannon C."/>
            <person name="Castanera R."/>
            <person name="Culley D."/>
            <person name="Daum C."/>
            <person name="Ezra D."/>
            <person name="Gonzalez J."/>
            <person name="Henrissat B."/>
            <person name="Kuo A."/>
            <person name="Liang C."/>
            <person name="Lipzen A."/>
            <person name="Lutzoni F."/>
            <person name="Magnuson J."/>
            <person name="Mondo S."/>
            <person name="Nolan M."/>
            <person name="Ohm R."/>
            <person name="Pangilinan J."/>
            <person name="Park H.-J."/>
            <person name="Ramirez L."/>
            <person name="Alfaro M."/>
            <person name="Sun H."/>
            <person name="Tritt A."/>
            <person name="Yoshinaga Y."/>
            <person name="Zwiers L.-H."/>
            <person name="Turgeon B."/>
            <person name="Goodwin S."/>
            <person name="Spatafora J."/>
            <person name="Crous P."/>
            <person name="Grigoriev I."/>
        </authorList>
    </citation>
    <scope>NUCLEOTIDE SEQUENCE</scope>
    <source>
        <strain evidence="1 3">CBS 304.34</strain>
    </source>
</reference>
<evidence type="ECO:0000313" key="2">
    <source>
        <dbReference type="Proteomes" id="UP000504636"/>
    </source>
</evidence>
<dbReference type="Proteomes" id="UP000504636">
    <property type="component" value="Unplaced"/>
</dbReference>
<dbReference type="OrthoDB" id="10492261at2759"/>
<organism evidence="1">
    <name type="scientific">Mytilinidion resinicola</name>
    <dbReference type="NCBI Taxonomy" id="574789"/>
    <lineage>
        <taxon>Eukaryota</taxon>
        <taxon>Fungi</taxon>
        <taxon>Dikarya</taxon>
        <taxon>Ascomycota</taxon>
        <taxon>Pezizomycotina</taxon>
        <taxon>Dothideomycetes</taxon>
        <taxon>Pleosporomycetidae</taxon>
        <taxon>Mytilinidiales</taxon>
        <taxon>Mytilinidiaceae</taxon>
        <taxon>Mytilinidion</taxon>
    </lineage>
</organism>
<reference evidence="3" key="3">
    <citation type="submission" date="2025-04" db="UniProtKB">
        <authorList>
            <consortium name="RefSeq"/>
        </authorList>
    </citation>
    <scope>IDENTIFICATION</scope>
    <source>
        <strain evidence="3">CBS 304.34</strain>
    </source>
</reference>
<dbReference type="RefSeq" id="XP_033582613.1">
    <property type="nucleotide sequence ID" value="XM_033727494.1"/>
</dbReference>
<reference evidence="3" key="2">
    <citation type="submission" date="2020-04" db="EMBL/GenBank/DDBJ databases">
        <authorList>
            <consortium name="NCBI Genome Project"/>
        </authorList>
    </citation>
    <scope>NUCLEOTIDE SEQUENCE</scope>
    <source>
        <strain evidence="3">CBS 304.34</strain>
    </source>
</reference>
<accession>A0A6A6Z4I3</accession>
<keyword evidence="2" id="KW-1185">Reference proteome</keyword>
<dbReference type="AlphaFoldDB" id="A0A6A6Z4I3"/>
<evidence type="ECO:0000313" key="3">
    <source>
        <dbReference type="RefSeq" id="XP_033582613.1"/>
    </source>
</evidence>
<sequence>MDPEIQNLAPRPRQHPAAMDNASLVWQRPNFHLPNLPTNAAASQNPTSRPSYRDVATQTDFPRLIIRLPAPAPKPVDVFLHQPARQLPSQSRALKLRRQRELRTCVDQAAELFNVLQEETWEFSAADRDKLLSQARVCLSRQHEVFCMKDWWKLRALCKDKWRGRVTAIGREYASLRREYKRIVQEIERKEVVVIFKTERFREQVEMMSEQVDAWYDADDD</sequence>